<evidence type="ECO:0000256" key="1">
    <source>
        <dbReference type="ARBA" id="ARBA00005724"/>
    </source>
</evidence>
<feature type="domain" description="RNA polymerase II assembly factor Rtp1 C-terminal" evidence="2">
    <location>
        <begin position="552"/>
        <end position="676"/>
    </location>
</feature>
<dbReference type="EMBL" id="SPRH01000035">
    <property type="protein sequence ID" value="TIB98770.1"/>
    <property type="molecule type" value="Genomic_DNA"/>
</dbReference>
<evidence type="ECO:0000313" key="3">
    <source>
        <dbReference type="EMBL" id="TIB77609.1"/>
    </source>
</evidence>
<organism evidence="3 6">
    <name type="scientific">Wallemia mellicola</name>
    <dbReference type="NCBI Taxonomy" id="1708541"/>
    <lineage>
        <taxon>Eukaryota</taxon>
        <taxon>Fungi</taxon>
        <taxon>Dikarya</taxon>
        <taxon>Basidiomycota</taxon>
        <taxon>Wallemiomycotina</taxon>
        <taxon>Wallemiomycetes</taxon>
        <taxon>Wallemiales</taxon>
        <taxon>Wallemiaceae</taxon>
        <taxon>Wallemia</taxon>
    </lineage>
</organism>
<comment type="caution">
    <text evidence="3">The sequence shown here is derived from an EMBL/GenBank/DDBJ whole genome shotgun (WGS) entry which is preliminary data.</text>
</comment>
<dbReference type="InterPro" id="IPR039600">
    <property type="entry name" value="TANGO6/Rtp1"/>
</dbReference>
<dbReference type="Proteomes" id="UP000307169">
    <property type="component" value="Unassembled WGS sequence"/>
</dbReference>
<dbReference type="InterPro" id="IPR019451">
    <property type="entry name" value="Rtp1_C1"/>
</dbReference>
<protein>
    <recommendedName>
        <fullName evidence="2">RNA polymerase II assembly factor Rtp1 C-terminal domain-containing protein</fullName>
    </recommendedName>
</protein>
<evidence type="ECO:0000259" key="2">
    <source>
        <dbReference type="Pfam" id="PF10363"/>
    </source>
</evidence>
<evidence type="ECO:0000313" key="6">
    <source>
        <dbReference type="Proteomes" id="UP000310685"/>
    </source>
</evidence>
<dbReference type="AlphaFoldDB" id="A0A4T0M4J2"/>
<sequence length="825" mass="93980">MDELIKEHNDYKSTEMISLNRLNYMKEISKTLIINLNTIDQPSLKYLLSSHYSPIQELLYNRYFLELFNHFILDDFLDQLLSNLPTSSSILSLTSIIKSSKDTNKISKSKFVLSNLLLKPNGIQSLLQLSLKSDEFNQQKINFLAKMLSTKPTNMIDDTYIELLIKNLLHTTLFDPPTTHLKVISNTIDLLQLKSPSSTNYYLDLHILNPFFQLDNPSAITNALLYIKHLNIHSKLILDNYTNRLLPILFNLAQHLNNSKTVNPDFKLILDEIFASWSTHISKENAVNSIWSTLNSNNGWNDDSLEWSSSNPDGLQIIKKSSSSTNKPNLFNISQHEQNDLFEITPNPQLLATFVINIHRKEISSNILIKCLSQYHGLEDFSNYEMLNIKEILKYLQFSTALIEQMGSTVLDNKDEILGFIYHTLQIQQSSTTNETETLNRPAKGLQDLLIFETQNDTVESDTDEHLQSVDQILISTALSLLLAILEANSHLNVDNTPLLALINQKLDIFIDQFPAISPVANECKLVLLARNVTTSEMMPSNSAYKEQHEIYQQSLKEIQDPSLPVKAHGLDQLRKLVESTASKNLIIPYDQLTLDETLIDGILDVFIQAIKADDSYIYLNAVRGLVIMMDKIGHEIIAELSKRYSINKTSITEIELDQRLRIGEAIIQVFQRLSNALPSYTHLILPQLINVMSNNDFPALLRASSITILSEACSTCIKAIEPYIFEVLDGIRDLLVIESSKSSKDLDNPLDKDTKLVQLKRSALIFLARFFRENRRDRGVYIPSDLKSSIITNVKYISESDNDDLVKHQAMELIDEFGWSNKLL</sequence>
<dbReference type="GO" id="GO:0009306">
    <property type="term" value="P:protein secretion"/>
    <property type="evidence" value="ECO:0007669"/>
    <property type="project" value="TreeGrafter"/>
</dbReference>
<dbReference type="EMBL" id="SPRC01000033">
    <property type="protein sequence ID" value="TIB77609.1"/>
    <property type="molecule type" value="Genomic_DNA"/>
</dbReference>
<dbReference type="SUPFAM" id="SSF48371">
    <property type="entry name" value="ARM repeat"/>
    <property type="match status" value="1"/>
</dbReference>
<dbReference type="Proteomes" id="UP000310685">
    <property type="component" value="Unassembled WGS sequence"/>
</dbReference>
<dbReference type="InterPro" id="IPR011989">
    <property type="entry name" value="ARM-like"/>
</dbReference>
<dbReference type="PANTHER" id="PTHR20959:SF1">
    <property type="entry name" value="TRANSPORT AND GOLGI ORGANIZATION PROTEIN 6 HOMOLOG"/>
    <property type="match status" value="1"/>
</dbReference>
<accession>A0A4T0M4J2</accession>
<dbReference type="Gene3D" id="1.25.10.10">
    <property type="entry name" value="Leucine-rich Repeat Variant"/>
    <property type="match status" value="1"/>
</dbReference>
<gene>
    <name evidence="4" type="ORF">E3Q17_02850</name>
    <name evidence="3" type="ORF">E3Q22_02977</name>
</gene>
<reference evidence="5 6" key="1">
    <citation type="submission" date="2019-03" db="EMBL/GenBank/DDBJ databases">
        <title>Sequencing 25 genomes of Wallemia mellicola.</title>
        <authorList>
            <person name="Gostincar C."/>
        </authorList>
    </citation>
    <scope>NUCLEOTIDE SEQUENCE [LARGE SCALE GENOMIC DNA]</scope>
    <source>
        <strain evidence="4 5">EXF-1262</strain>
        <strain evidence="3 6">EXF-6152</strain>
    </source>
</reference>
<evidence type="ECO:0000313" key="4">
    <source>
        <dbReference type="EMBL" id="TIB98770.1"/>
    </source>
</evidence>
<evidence type="ECO:0000313" key="5">
    <source>
        <dbReference type="Proteomes" id="UP000307169"/>
    </source>
</evidence>
<comment type="similarity">
    <text evidence="1">Belongs to the Tango6 family.</text>
</comment>
<name>A0A4T0M4J2_9BASI</name>
<dbReference type="InterPro" id="IPR016024">
    <property type="entry name" value="ARM-type_fold"/>
</dbReference>
<dbReference type="PANTHER" id="PTHR20959">
    <property type="entry name" value="TRANSPORT AND GOLGI ORGANIZATION PROTEIN 6 FAMILY MEMBER"/>
    <property type="match status" value="1"/>
</dbReference>
<proteinExistence type="inferred from homology"/>
<dbReference type="Pfam" id="PF10363">
    <property type="entry name" value="RTP1_C1"/>
    <property type="match status" value="1"/>
</dbReference>